<dbReference type="PANTHER" id="PTHR11614">
    <property type="entry name" value="PHOSPHOLIPASE-RELATED"/>
    <property type="match status" value="1"/>
</dbReference>
<accession>A0A8S1JW37</accession>
<dbReference type="InterPro" id="IPR051044">
    <property type="entry name" value="MAG_DAG_Lipase"/>
</dbReference>
<dbReference type="Pfam" id="PF12146">
    <property type="entry name" value="Hydrolase_4"/>
    <property type="match status" value="1"/>
</dbReference>
<feature type="domain" description="Serine aminopeptidase S33" evidence="2">
    <location>
        <begin position="64"/>
        <end position="298"/>
    </location>
</feature>
<dbReference type="OrthoDB" id="2498029at2759"/>
<feature type="compositionally biased region" description="Basic and acidic residues" evidence="1">
    <location>
        <begin position="1"/>
        <end position="12"/>
    </location>
</feature>
<evidence type="ECO:0000313" key="3">
    <source>
        <dbReference type="EMBL" id="CAD8046365.1"/>
    </source>
</evidence>
<evidence type="ECO:0000259" key="2">
    <source>
        <dbReference type="Pfam" id="PF12146"/>
    </source>
</evidence>
<dbReference type="EMBL" id="CAJJDN010000001">
    <property type="protein sequence ID" value="CAD8046365.1"/>
    <property type="molecule type" value="Genomic_DNA"/>
</dbReference>
<evidence type="ECO:0000313" key="4">
    <source>
        <dbReference type="Proteomes" id="UP000692954"/>
    </source>
</evidence>
<dbReference type="FunFam" id="3.40.50.1820:FF:000154">
    <property type="entry name" value="Alpha/beta hydrolase"/>
    <property type="match status" value="1"/>
</dbReference>
<name>A0A8S1JW37_9CILI</name>
<reference evidence="3" key="1">
    <citation type="submission" date="2021-01" db="EMBL/GenBank/DDBJ databases">
        <authorList>
            <consortium name="Genoscope - CEA"/>
            <person name="William W."/>
        </authorList>
    </citation>
    <scope>NUCLEOTIDE SEQUENCE</scope>
</reference>
<evidence type="ECO:0000256" key="1">
    <source>
        <dbReference type="SAM" id="MobiDB-lite"/>
    </source>
</evidence>
<sequence>MFRKSEKDRKNEAIQQAVPEEKFRKPSPIGDNKWDEEDFIQFNGVQKGEQIKLHTYRCKTTINEPKSVTVFFHGLNEHLGLYAHIAQAVSKKANSVVVGFDFRGFGKSQGQRGWLESREQLENDCSRFILQMRTIYPRLPLFALGQSMGGMASYLMGINNLCEGTILITPAILDNYYNQPFMKRLGLCFGACFPTWNPFPPVHVSGSRNPQILEENLKDPYCTQVAVLPGTGRVLVSTMRSLPQTFTQYKTPFLIISAGMDQIVDPDVGHELMKQSPSQDKQLIHKENMWHDCVQEEEILEIIPEIVQWITQRSIK</sequence>
<gene>
    <name evidence="3" type="ORF">PSON_ATCC_30995.1.T0010575</name>
</gene>
<dbReference type="AlphaFoldDB" id="A0A8S1JW37"/>
<feature type="region of interest" description="Disordered" evidence="1">
    <location>
        <begin position="1"/>
        <end position="32"/>
    </location>
</feature>
<keyword evidence="4" id="KW-1185">Reference proteome</keyword>
<dbReference type="Proteomes" id="UP000692954">
    <property type="component" value="Unassembled WGS sequence"/>
</dbReference>
<protein>
    <recommendedName>
        <fullName evidence="2">Serine aminopeptidase S33 domain-containing protein</fullName>
    </recommendedName>
</protein>
<comment type="caution">
    <text evidence="3">The sequence shown here is derived from an EMBL/GenBank/DDBJ whole genome shotgun (WGS) entry which is preliminary data.</text>
</comment>
<dbReference type="InterPro" id="IPR022742">
    <property type="entry name" value="Hydrolase_4"/>
</dbReference>
<proteinExistence type="predicted"/>
<organism evidence="3 4">
    <name type="scientific">Paramecium sonneborni</name>
    <dbReference type="NCBI Taxonomy" id="65129"/>
    <lineage>
        <taxon>Eukaryota</taxon>
        <taxon>Sar</taxon>
        <taxon>Alveolata</taxon>
        <taxon>Ciliophora</taxon>
        <taxon>Intramacronucleata</taxon>
        <taxon>Oligohymenophorea</taxon>
        <taxon>Peniculida</taxon>
        <taxon>Parameciidae</taxon>
        <taxon>Paramecium</taxon>
    </lineage>
</organism>